<dbReference type="InterPro" id="IPR032708">
    <property type="entry name" value="McjB_C"/>
</dbReference>
<proteinExistence type="predicted"/>
<keyword evidence="3" id="KW-1185">Reference proteome</keyword>
<dbReference type="EMBL" id="JBEPLU010000003">
    <property type="protein sequence ID" value="MET3528171.1"/>
    <property type="molecule type" value="Genomic_DNA"/>
</dbReference>
<evidence type="ECO:0000313" key="2">
    <source>
        <dbReference type="EMBL" id="MET3528171.1"/>
    </source>
</evidence>
<evidence type="ECO:0000259" key="1">
    <source>
        <dbReference type="Pfam" id="PF13471"/>
    </source>
</evidence>
<accession>A0ABV2ENK9</accession>
<dbReference type="RefSeq" id="WP_354298153.1">
    <property type="nucleotide sequence ID" value="NZ_JBEPLU010000003.1"/>
</dbReference>
<feature type="domain" description="Microcin J25-processing protein McjB C-terminal" evidence="1">
    <location>
        <begin position="101"/>
        <end position="214"/>
    </location>
</feature>
<comment type="caution">
    <text evidence="2">The sequence shown here is derived from an EMBL/GenBank/DDBJ whole genome shotgun (WGS) entry which is preliminary data.</text>
</comment>
<name>A0ABV2ENK9_9CAUL</name>
<dbReference type="Proteomes" id="UP001549110">
    <property type="component" value="Unassembled WGS sequence"/>
</dbReference>
<evidence type="ECO:0000313" key="3">
    <source>
        <dbReference type="Proteomes" id="UP001549110"/>
    </source>
</evidence>
<sequence>MPLAARQRPRREAHAVAIGDDLVILDLGRNLYMCVPGAAKAWLSPDGASPDIAKLFTLAGLDIGDAPDERGPYSPPAKPWADVGEDLEAAISWRDLAQAAIATVDLWLNYRGRSLAQLIARIEQGRPRQGRTIDPNAAHALARRFQAWIALAPVSDKCLVRSFMLLRYLQRNRLGGTWVFGVRTWPFRAHCWVQLGPVALDDAHERLIAYTPILAVSAQ</sequence>
<dbReference type="Pfam" id="PF13471">
    <property type="entry name" value="Transglut_core3"/>
    <property type="match status" value="1"/>
</dbReference>
<dbReference type="InterPro" id="IPR053521">
    <property type="entry name" value="McjB-like"/>
</dbReference>
<protein>
    <recommendedName>
        <fullName evidence="1">Microcin J25-processing protein McjB C-terminal domain-containing protein</fullName>
    </recommendedName>
</protein>
<gene>
    <name evidence="2" type="ORF">ABID41_003310</name>
</gene>
<organism evidence="2 3">
    <name type="scientific">Phenylobacterium koreense</name>
    <dbReference type="NCBI Taxonomy" id="266125"/>
    <lineage>
        <taxon>Bacteria</taxon>
        <taxon>Pseudomonadati</taxon>
        <taxon>Pseudomonadota</taxon>
        <taxon>Alphaproteobacteria</taxon>
        <taxon>Caulobacterales</taxon>
        <taxon>Caulobacteraceae</taxon>
        <taxon>Phenylobacterium</taxon>
    </lineage>
</organism>
<reference evidence="2 3" key="1">
    <citation type="submission" date="2024-06" db="EMBL/GenBank/DDBJ databases">
        <title>Genomic Encyclopedia of Type Strains, Phase IV (KMG-IV): sequencing the most valuable type-strain genomes for metagenomic binning, comparative biology and taxonomic classification.</title>
        <authorList>
            <person name="Goeker M."/>
        </authorList>
    </citation>
    <scope>NUCLEOTIDE SEQUENCE [LARGE SCALE GENOMIC DNA]</scope>
    <source>
        <strain evidence="2 3">DSM 17809</strain>
    </source>
</reference>
<dbReference type="NCBIfam" id="NF033537">
    <property type="entry name" value="lasso_biosyn_B2"/>
    <property type="match status" value="1"/>
</dbReference>